<reference evidence="2" key="1">
    <citation type="journal article" date="2014" name="Science">
        <title>Ancient hybridizations among the ancestral genomes of bread wheat.</title>
        <authorList>
            <consortium name="International Wheat Genome Sequencing Consortium,"/>
            <person name="Marcussen T."/>
            <person name="Sandve S.R."/>
            <person name="Heier L."/>
            <person name="Spannagl M."/>
            <person name="Pfeifer M."/>
            <person name="Jakobsen K.S."/>
            <person name="Wulff B.B."/>
            <person name="Steuernagel B."/>
            <person name="Mayer K.F."/>
            <person name="Olsen O.A."/>
        </authorList>
    </citation>
    <scope>NUCLEOTIDE SEQUENCE [LARGE SCALE GENOMIC DNA]</scope>
    <source>
        <strain evidence="2">cv. AL8/78</strain>
    </source>
</reference>
<dbReference type="AlphaFoldDB" id="A0A453BJ82"/>
<evidence type="ECO:0000313" key="1">
    <source>
        <dbReference type="EnsemblPlants" id="AET2Gv20527700.5"/>
    </source>
</evidence>
<name>A0A453BJ82_AEGTS</name>
<organism evidence="1 2">
    <name type="scientific">Aegilops tauschii subsp. strangulata</name>
    <name type="common">Goatgrass</name>
    <dbReference type="NCBI Taxonomy" id="200361"/>
    <lineage>
        <taxon>Eukaryota</taxon>
        <taxon>Viridiplantae</taxon>
        <taxon>Streptophyta</taxon>
        <taxon>Embryophyta</taxon>
        <taxon>Tracheophyta</taxon>
        <taxon>Spermatophyta</taxon>
        <taxon>Magnoliopsida</taxon>
        <taxon>Liliopsida</taxon>
        <taxon>Poales</taxon>
        <taxon>Poaceae</taxon>
        <taxon>BOP clade</taxon>
        <taxon>Pooideae</taxon>
        <taxon>Triticodae</taxon>
        <taxon>Triticeae</taxon>
        <taxon>Triticinae</taxon>
        <taxon>Aegilops</taxon>
    </lineage>
</organism>
<dbReference type="Gramene" id="AET2Gv20527700.5">
    <property type="protein sequence ID" value="AET2Gv20527700.5"/>
    <property type="gene ID" value="AET2Gv20527700"/>
</dbReference>
<dbReference type="Proteomes" id="UP000015105">
    <property type="component" value="Chromosome 2D"/>
</dbReference>
<dbReference type="EnsemblPlants" id="AET2Gv20527700.5">
    <property type="protein sequence ID" value="AET2Gv20527700.5"/>
    <property type="gene ID" value="AET2Gv20527700"/>
</dbReference>
<reference evidence="1" key="5">
    <citation type="journal article" date="2021" name="G3 (Bethesda)">
        <title>Aegilops tauschii genome assembly Aet v5.0 features greater sequence contiguity and improved annotation.</title>
        <authorList>
            <person name="Wang L."/>
            <person name="Zhu T."/>
            <person name="Rodriguez J.C."/>
            <person name="Deal K.R."/>
            <person name="Dubcovsky J."/>
            <person name="McGuire P.E."/>
            <person name="Lux T."/>
            <person name="Spannagl M."/>
            <person name="Mayer K.F.X."/>
            <person name="Baldrich P."/>
            <person name="Meyers B.C."/>
            <person name="Huo N."/>
            <person name="Gu Y.Q."/>
            <person name="Zhou H."/>
            <person name="Devos K.M."/>
            <person name="Bennetzen J.L."/>
            <person name="Unver T."/>
            <person name="Budak H."/>
            <person name="Gulick P.J."/>
            <person name="Galiba G."/>
            <person name="Kalapos B."/>
            <person name="Nelson D.R."/>
            <person name="Li P."/>
            <person name="You F.M."/>
            <person name="Luo M.C."/>
            <person name="Dvorak J."/>
        </authorList>
    </citation>
    <scope>NUCLEOTIDE SEQUENCE [LARGE SCALE GENOMIC DNA]</scope>
    <source>
        <strain evidence="1">cv. AL8/78</strain>
    </source>
</reference>
<reference evidence="1" key="3">
    <citation type="journal article" date="2017" name="Nature">
        <title>Genome sequence of the progenitor of the wheat D genome Aegilops tauschii.</title>
        <authorList>
            <person name="Luo M.C."/>
            <person name="Gu Y.Q."/>
            <person name="Puiu D."/>
            <person name="Wang H."/>
            <person name="Twardziok S.O."/>
            <person name="Deal K.R."/>
            <person name="Huo N."/>
            <person name="Zhu T."/>
            <person name="Wang L."/>
            <person name="Wang Y."/>
            <person name="McGuire P.E."/>
            <person name="Liu S."/>
            <person name="Long H."/>
            <person name="Ramasamy R.K."/>
            <person name="Rodriguez J.C."/>
            <person name="Van S.L."/>
            <person name="Yuan L."/>
            <person name="Wang Z."/>
            <person name="Xia Z."/>
            <person name="Xiao L."/>
            <person name="Anderson O.D."/>
            <person name="Ouyang S."/>
            <person name="Liang Y."/>
            <person name="Zimin A.V."/>
            <person name="Pertea G."/>
            <person name="Qi P."/>
            <person name="Bennetzen J.L."/>
            <person name="Dai X."/>
            <person name="Dawson M.W."/>
            <person name="Muller H.G."/>
            <person name="Kugler K."/>
            <person name="Rivarola-Duarte L."/>
            <person name="Spannagl M."/>
            <person name="Mayer K.F.X."/>
            <person name="Lu F.H."/>
            <person name="Bevan M.W."/>
            <person name="Leroy P."/>
            <person name="Li P."/>
            <person name="You F.M."/>
            <person name="Sun Q."/>
            <person name="Liu Z."/>
            <person name="Lyons E."/>
            <person name="Wicker T."/>
            <person name="Salzberg S.L."/>
            <person name="Devos K.M."/>
            <person name="Dvorak J."/>
        </authorList>
    </citation>
    <scope>NUCLEOTIDE SEQUENCE [LARGE SCALE GENOMIC DNA]</scope>
    <source>
        <strain evidence="1">cv. AL8/78</strain>
    </source>
</reference>
<sequence>MTKIGRLALVKSVLSAIPVHQLLAFAPPKKTLKQLEKIERGVRDLERAGLALRLRWLWFSRTDPERAWQGLDLQFSPTERALFWASTSTVIGNG</sequence>
<reference evidence="1" key="4">
    <citation type="submission" date="2019-03" db="UniProtKB">
        <authorList>
            <consortium name="EnsemblPlants"/>
        </authorList>
    </citation>
    <scope>IDENTIFICATION</scope>
</reference>
<reference evidence="2" key="2">
    <citation type="journal article" date="2017" name="Nat. Plants">
        <title>The Aegilops tauschii genome reveals multiple impacts of transposons.</title>
        <authorList>
            <person name="Zhao G."/>
            <person name="Zou C."/>
            <person name="Li K."/>
            <person name="Wang K."/>
            <person name="Li T."/>
            <person name="Gao L."/>
            <person name="Zhang X."/>
            <person name="Wang H."/>
            <person name="Yang Z."/>
            <person name="Liu X."/>
            <person name="Jiang W."/>
            <person name="Mao L."/>
            <person name="Kong X."/>
            <person name="Jiao Y."/>
            <person name="Jia J."/>
        </authorList>
    </citation>
    <scope>NUCLEOTIDE SEQUENCE [LARGE SCALE GENOMIC DNA]</scope>
    <source>
        <strain evidence="2">cv. AL8/78</strain>
    </source>
</reference>
<keyword evidence="2" id="KW-1185">Reference proteome</keyword>
<protein>
    <submittedName>
        <fullName evidence="1">Uncharacterized protein</fullName>
    </submittedName>
</protein>
<accession>A0A453BJ82</accession>
<evidence type="ECO:0000313" key="2">
    <source>
        <dbReference type="Proteomes" id="UP000015105"/>
    </source>
</evidence>
<proteinExistence type="predicted"/>